<dbReference type="InterPro" id="IPR032675">
    <property type="entry name" value="LRR_dom_sf"/>
</dbReference>
<evidence type="ECO:0000313" key="4">
    <source>
        <dbReference type="WBParaSite" id="SCUD_0000241601-mRNA-1"/>
    </source>
</evidence>
<dbReference type="Gene3D" id="3.80.10.10">
    <property type="entry name" value="Ribonuclease Inhibitor"/>
    <property type="match status" value="1"/>
</dbReference>
<evidence type="ECO:0000313" key="2">
    <source>
        <dbReference type="EMBL" id="VDO74430.1"/>
    </source>
</evidence>
<sequence length="367" mass="42855">MQFPNNIEEFAFNFNSEGISCLPTEQLITTITNYYQPVENYTTNNTKNYNDKLLKRKSVDCFYQYEQHTSHLTHLLLHHNCLKTLQLTNSINSYSTRIHSSKLLQKISLAQICPNLLYLDASYNSIENYFDLFLCPESMIYIDLSYNHMKIPDDDDDHHHYHYDSQSSSSSIVCQFETLFKSFSDKNKSSPTSYSLRNCDLNKFPTCNYYSKLEHLNLRGNQFHIFPYCCYTNTLMDKLNQTKIFNEFQLIKSLSFGIQPSQEINLGSSYLMSTKNEIILLFPKLKTLDLGENPYLKCICPSLLHLINLQYLSLDCCITLCEVKLLFVFFLVFFIIIIVVVICTYLAECQLLLFPMIIVIIKRTLCL</sequence>
<dbReference type="AlphaFoldDB" id="A0A183JI93"/>
<proteinExistence type="predicted"/>
<keyword evidence="1" id="KW-1133">Transmembrane helix</keyword>
<evidence type="ECO:0000256" key="1">
    <source>
        <dbReference type="SAM" id="Phobius"/>
    </source>
</evidence>
<gene>
    <name evidence="2" type="ORF">SCUD_LOCUS2417</name>
</gene>
<dbReference type="SUPFAM" id="SSF52058">
    <property type="entry name" value="L domain-like"/>
    <property type="match status" value="1"/>
</dbReference>
<dbReference type="WBParaSite" id="SCUD_0000241601-mRNA-1">
    <property type="protein sequence ID" value="SCUD_0000241601-mRNA-1"/>
    <property type="gene ID" value="SCUD_0000241601"/>
</dbReference>
<keyword evidence="1" id="KW-0812">Transmembrane</keyword>
<reference evidence="4" key="1">
    <citation type="submission" date="2016-06" db="UniProtKB">
        <authorList>
            <consortium name="WormBaseParasite"/>
        </authorList>
    </citation>
    <scope>IDENTIFICATION</scope>
</reference>
<accession>A0A183JI93</accession>
<dbReference type="STRING" id="6186.A0A183JI93"/>
<reference evidence="2 3" key="2">
    <citation type="submission" date="2018-11" db="EMBL/GenBank/DDBJ databases">
        <authorList>
            <consortium name="Pathogen Informatics"/>
        </authorList>
    </citation>
    <scope>NUCLEOTIDE SEQUENCE [LARGE SCALE GENOMIC DNA]</scope>
    <source>
        <strain evidence="2">Dakar</strain>
        <strain evidence="3">Dakar, Senegal</strain>
    </source>
</reference>
<dbReference type="Proteomes" id="UP000279833">
    <property type="component" value="Unassembled WGS sequence"/>
</dbReference>
<organism evidence="4">
    <name type="scientific">Schistosoma curassoni</name>
    <dbReference type="NCBI Taxonomy" id="6186"/>
    <lineage>
        <taxon>Eukaryota</taxon>
        <taxon>Metazoa</taxon>
        <taxon>Spiralia</taxon>
        <taxon>Lophotrochozoa</taxon>
        <taxon>Platyhelminthes</taxon>
        <taxon>Trematoda</taxon>
        <taxon>Digenea</taxon>
        <taxon>Strigeidida</taxon>
        <taxon>Schistosomatoidea</taxon>
        <taxon>Schistosomatidae</taxon>
        <taxon>Schistosoma</taxon>
    </lineage>
</organism>
<keyword evidence="3" id="KW-1185">Reference proteome</keyword>
<dbReference type="EMBL" id="UZAK01002330">
    <property type="protein sequence ID" value="VDO74430.1"/>
    <property type="molecule type" value="Genomic_DNA"/>
</dbReference>
<keyword evidence="1" id="KW-0472">Membrane</keyword>
<evidence type="ECO:0000313" key="3">
    <source>
        <dbReference type="Proteomes" id="UP000279833"/>
    </source>
</evidence>
<protein>
    <submittedName>
        <fullName evidence="4">Leucine-rich repeat domain-containing protein</fullName>
    </submittedName>
</protein>
<name>A0A183JI93_9TREM</name>
<feature type="transmembrane region" description="Helical" evidence="1">
    <location>
        <begin position="325"/>
        <end position="347"/>
    </location>
</feature>